<dbReference type="InterPro" id="IPR028082">
    <property type="entry name" value="Peripla_BP_I"/>
</dbReference>
<dbReference type="Pfam" id="PF13377">
    <property type="entry name" value="Peripla_BP_3"/>
    <property type="match status" value="1"/>
</dbReference>
<reference evidence="5 6" key="1">
    <citation type="submission" date="2024-02" db="EMBL/GenBank/DDBJ databases">
        <title>Bacteria isolated from the canopy kelp, Nereocystis luetkeana.</title>
        <authorList>
            <person name="Pfister C.A."/>
            <person name="Younker I.T."/>
            <person name="Light S.H."/>
        </authorList>
    </citation>
    <scope>NUCLEOTIDE SEQUENCE [LARGE SCALE GENOMIC DNA]</scope>
    <source>
        <strain evidence="5 6">TI.2.07</strain>
    </source>
</reference>
<evidence type="ECO:0000259" key="4">
    <source>
        <dbReference type="PROSITE" id="PS50932"/>
    </source>
</evidence>
<dbReference type="Gene3D" id="1.10.260.40">
    <property type="entry name" value="lambda repressor-like DNA-binding domains"/>
    <property type="match status" value="1"/>
</dbReference>
<dbReference type="PROSITE" id="PS50932">
    <property type="entry name" value="HTH_LACI_2"/>
    <property type="match status" value="1"/>
</dbReference>
<dbReference type="SUPFAM" id="SSF53822">
    <property type="entry name" value="Periplasmic binding protein-like I"/>
    <property type="match status" value="1"/>
</dbReference>
<keyword evidence="6" id="KW-1185">Reference proteome</keyword>
<dbReference type="SMART" id="SM00354">
    <property type="entry name" value="HTH_LACI"/>
    <property type="match status" value="1"/>
</dbReference>
<accession>A0ABU9HAA0</accession>
<keyword evidence="1" id="KW-0805">Transcription regulation</keyword>
<evidence type="ECO:0000256" key="3">
    <source>
        <dbReference type="ARBA" id="ARBA00023163"/>
    </source>
</evidence>
<evidence type="ECO:0000256" key="1">
    <source>
        <dbReference type="ARBA" id="ARBA00023015"/>
    </source>
</evidence>
<keyword evidence="3" id="KW-0804">Transcription</keyword>
<evidence type="ECO:0000313" key="5">
    <source>
        <dbReference type="EMBL" id="MEL0658658.1"/>
    </source>
</evidence>
<evidence type="ECO:0000256" key="2">
    <source>
        <dbReference type="ARBA" id="ARBA00023125"/>
    </source>
</evidence>
<evidence type="ECO:0000313" key="6">
    <source>
        <dbReference type="Proteomes" id="UP001366060"/>
    </source>
</evidence>
<keyword evidence="2 5" id="KW-0238">DNA-binding</keyword>
<comment type="caution">
    <text evidence="5">The sequence shown here is derived from an EMBL/GenBank/DDBJ whole genome shotgun (WGS) entry which is preliminary data.</text>
</comment>
<dbReference type="SUPFAM" id="SSF47413">
    <property type="entry name" value="lambda repressor-like DNA-binding domains"/>
    <property type="match status" value="1"/>
</dbReference>
<feature type="domain" description="HTH lacI-type" evidence="4">
    <location>
        <begin position="1"/>
        <end position="55"/>
    </location>
</feature>
<organism evidence="5 6">
    <name type="scientific">Psychromonas arctica</name>
    <dbReference type="NCBI Taxonomy" id="168275"/>
    <lineage>
        <taxon>Bacteria</taxon>
        <taxon>Pseudomonadati</taxon>
        <taxon>Pseudomonadota</taxon>
        <taxon>Gammaproteobacteria</taxon>
        <taxon>Alteromonadales</taxon>
        <taxon>Psychromonadaceae</taxon>
        <taxon>Psychromonas</taxon>
    </lineage>
</organism>
<sequence>MSIKKLAAHLGLSKSTVSRALNGYTDVNEQTREKVLKAAQDIGYKANPTAKRLASGKSRNIGIILPAHSRMFVSSAFSKVLAAAAEFLAKHDYQLIVTTIFDWQDEQQVYFDFITSGLVDGIFIVRTRHLDPRISMLKKYQFPYVCFGFDTDFKNDCFVDVDNAQAFYDLTQRQIMHGHSRIAFLDAPNELTVSQARKQGYLQAMHEAHISIDPHWLLNGELNELDAMKMTQKIMLLIHRPTCILCADDTMALGAIAACETLGYQVGIDIAVAGYGDYEHSRYNNPSITTVQYDINAVGEGMSKLMLNKAEGKQFEVKNWHEATIVIRQSDDYSITNET</sequence>
<dbReference type="PANTHER" id="PTHR30146:SF109">
    <property type="entry name" value="HTH-TYPE TRANSCRIPTIONAL REGULATOR GALS"/>
    <property type="match status" value="1"/>
</dbReference>
<dbReference type="GO" id="GO:0003677">
    <property type="term" value="F:DNA binding"/>
    <property type="evidence" value="ECO:0007669"/>
    <property type="project" value="UniProtKB-KW"/>
</dbReference>
<dbReference type="InterPro" id="IPR010982">
    <property type="entry name" value="Lambda_DNA-bd_dom_sf"/>
</dbReference>
<dbReference type="Pfam" id="PF00356">
    <property type="entry name" value="LacI"/>
    <property type="match status" value="1"/>
</dbReference>
<dbReference type="Proteomes" id="UP001366060">
    <property type="component" value="Unassembled WGS sequence"/>
</dbReference>
<proteinExistence type="predicted"/>
<dbReference type="PANTHER" id="PTHR30146">
    <property type="entry name" value="LACI-RELATED TRANSCRIPTIONAL REPRESSOR"/>
    <property type="match status" value="1"/>
</dbReference>
<name>A0ABU9HAA0_9GAMM</name>
<dbReference type="Gene3D" id="3.40.50.2300">
    <property type="match status" value="2"/>
</dbReference>
<dbReference type="CDD" id="cd01392">
    <property type="entry name" value="HTH_LacI"/>
    <property type="match status" value="1"/>
</dbReference>
<gene>
    <name evidence="5" type="ORF">V6255_05830</name>
</gene>
<dbReference type="InterPro" id="IPR000843">
    <property type="entry name" value="HTH_LacI"/>
</dbReference>
<dbReference type="EMBL" id="JBAKBA010000009">
    <property type="protein sequence ID" value="MEL0658658.1"/>
    <property type="molecule type" value="Genomic_DNA"/>
</dbReference>
<dbReference type="InterPro" id="IPR046335">
    <property type="entry name" value="LacI/GalR-like_sensor"/>
</dbReference>
<protein>
    <submittedName>
        <fullName evidence="5">LacI family DNA-binding transcriptional regulator</fullName>
    </submittedName>
</protein>
<dbReference type="RefSeq" id="WP_341627300.1">
    <property type="nucleotide sequence ID" value="NZ_JBAKBA010000009.1"/>
</dbReference>